<dbReference type="GO" id="GO:0000155">
    <property type="term" value="F:phosphorelay sensor kinase activity"/>
    <property type="evidence" value="ECO:0007669"/>
    <property type="project" value="InterPro"/>
</dbReference>
<proteinExistence type="predicted"/>
<dbReference type="PRINTS" id="PR00344">
    <property type="entry name" value="BCTRLSENSOR"/>
</dbReference>
<keyword evidence="3 5" id="KW-0597">Phosphoprotein</keyword>
<dbReference type="SUPFAM" id="SSF55874">
    <property type="entry name" value="ATPase domain of HSP90 chaperone/DNA topoisomerase II/histidine kinase"/>
    <property type="match status" value="1"/>
</dbReference>
<dbReference type="Gene3D" id="1.10.287.130">
    <property type="match status" value="1"/>
</dbReference>
<evidence type="ECO:0000256" key="1">
    <source>
        <dbReference type="ARBA" id="ARBA00000085"/>
    </source>
</evidence>
<feature type="transmembrane region" description="Helical" evidence="6">
    <location>
        <begin position="175"/>
        <end position="194"/>
    </location>
</feature>
<organism evidence="9 10">
    <name type="scientific">Bdellovibrio bacteriovorus</name>
    <dbReference type="NCBI Taxonomy" id="959"/>
    <lineage>
        <taxon>Bacteria</taxon>
        <taxon>Pseudomonadati</taxon>
        <taxon>Bdellovibrionota</taxon>
        <taxon>Bdellovibrionia</taxon>
        <taxon>Bdellovibrionales</taxon>
        <taxon>Pseudobdellovibrionaceae</taxon>
        <taxon>Bdellovibrio</taxon>
    </lineage>
</organism>
<dbReference type="FunFam" id="3.30.565.10:FF:000010">
    <property type="entry name" value="Sensor histidine kinase RcsC"/>
    <property type="match status" value="1"/>
</dbReference>
<gene>
    <name evidence="9" type="ORF">B9G79_11855</name>
</gene>
<dbReference type="InterPro" id="IPR001789">
    <property type="entry name" value="Sig_transdc_resp-reg_receiver"/>
</dbReference>
<dbReference type="SMART" id="SM00387">
    <property type="entry name" value="HATPase_c"/>
    <property type="match status" value="1"/>
</dbReference>
<dbReference type="Pfam" id="PF00072">
    <property type="entry name" value="Response_reg"/>
    <property type="match status" value="1"/>
</dbReference>
<accession>A0A1Z3N9R3</accession>
<evidence type="ECO:0000259" key="8">
    <source>
        <dbReference type="PROSITE" id="PS50110"/>
    </source>
</evidence>
<feature type="transmembrane region" description="Helical" evidence="6">
    <location>
        <begin position="35"/>
        <end position="53"/>
    </location>
</feature>
<evidence type="ECO:0000313" key="9">
    <source>
        <dbReference type="EMBL" id="ASD64210.1"/>
    </source>
</evidence>
<dbReference type="InterPro" id="IPR003594">
    <property type="entry name" value="HATPase_dom"/>
</dbReference>
<feature type="transmembrane region" description="Helical" evidence="6">
    <location>
        <begin position="59"/>
        <end position="80"/>
    </location>
</feature>
<dbReference type="PANTHER" id="PTHR45339">
    <property type="entry name" value="HYBRID SIGNAL TRANSDUCTION HISTIDINE KINASE J"/>
    <property type="match status" value="1"/>
</dbReference>
<keyword evidence="6" id="KW-1133">Transmembrane helix</keyword>
<feature type="domain" description="Response regulatory" evidence="8">
    <location>
        <begin position="594"/>
        <end position="708"/>
    </location>
</feature>
<dbReference type="OrthoDB" id="5287398at2"/>
<dbReference type="PROSITE" id="PS50109">
    <property type="entry name" value="HIS_KIN"/>
    <property type="match status" value="1"/>
</dbReference>
<dbReference type="EC" id="2.7.13.3" evidence="2"/>
<sequence length="712" mass="79378">MANKADLPSITSNNSNYESLDLAVRKIDLIYRQSINGVIVIFANAAAFLYISWNNVSHAFSLTWVAVLLTSVLIRLSMLYRWKRVKPTLRHVDETHFWHRAMCGLLLVSGLCWAAVGLVAPFGSTPQQILTALLVCSMSAGAMITYVSSRVAMMCVVAPAMLGWGIGYVTSGQPHHLLVGMLVMVYCGLMIVMGKNLNQAIIKLLTMDTRLQKNEEHLRMSMASSDALTWDWDMATDSLHCEGNASLFPDGTEQLKALLKENRHATLELDTEAILTDTFGSARHVALKGRFYRNPDNVPYRATGIAWDITTKRNEELLRRERDLHEAANNAKSVLLANASHEIRTPLAAILGFADTLLRNPHLDEQSRRDVQSIHRQGNFMASLVNDLLDLSKIETNRLYIQKAPMNPARELEDSLSVIRSALEDQKHDIQIYYESQIPEIIESDSVRFRQVLINLLSNAVKFTHEGAITVRVAFYSDMNNSGHLTISVTDTGMGMDEATQKNLFQPFVRGESAEVQRVQGSGLGLALSERLARMMNGRLRLVNSELGKGSTFELSLNVGPVQNLKLVAPSKHKIQALDRVKIAKETGFLKDRRVLVVDDSEDLRVLMNRYLKKQGADVDTAENGEEAVNKAMANPFDVILMDIKMPVMDGYKATTQLRTKGYTRPIVALTAQASVEGQKKSMEYGFDGYLSKPVDMNLLNDILTRVQGPLN</sequence>
<dbReference type="Gene3D" id="3.30.565.10">
    <property type="entry name" value="Histidine kinase-like ATPase, C-terminal domain"/>
    <property type="match status" value="1"/>
</dbReference>
<dbReference type="SMART" id="SM00448">
    <property type="entry name" value="REC"/>
    <property type="match status" value="1"/>
</dbReference>
<dbReference type="InterPro" id="IPR036097">
    <property type="entry name" value="HisK_dim/P_sf"/>
</dbReference>
<protein>
    <recommendedName>
        <fullName evidence="2">histidine kinase</fullName>
        <ecNumber evidence="2">2.7.13.3</ecNumber>
    </recommendedName>
</protein>
<dbReference type="InterPro" id="IPR003661">
    <property type="entry name" value="HisK_dim/P_dom"/>
</dbReference>
<keyword evidence="6" id="KW-0812">Transmembrane</keyword>
<evidence type="ECO:0000256" key="3">
    <source>
        <dbReference type="ARBA" id="ARBA00022553"/>
    </source>
</evidence>
<feature type="modified residue" description="4-aspartylphosphate" evidence="5">
    <location>
        <position position="643"/>
    </location>
</feature>
<dbReference type="Pfam" id="PF00512">
    <property type="entry name" value="HisKA"/>
    <property type="match status" value="1"/>
</dbReference>
<dbReference type="InterPro" id="IPR011006">
    <property type="entry name" value="CheY-like_superfamily"/>
</dbReference>
<evidence type="ECO:0000259" key="7">
    <source>
        <dbReference type="PROSITE" id="PS50109"/>
    </source>
</evidence>
<evidence type="ECO:0000256" key="2">
    <source>
        <dbReference type="ARBA" id="ARBA00012438"/>
    </source>
</evidence>
<dbReference type="PROSITE" id="PS50110">
    <property type="entry name" value="RESPONSE_REGULATORY"/>
    <property type="match status" value="1"/>
</dbReference>
<keyword evidence="9" id="KW-0808">Transferase</keyword>
<evidence type="ECO:0000256" key="4">
    <source>
        <dbReference type="ARBA" id="ARBA00023012"/>
    </source>
</evidence>
<keyword evidence="6" id="KW-0472">Membrane</keyword>
<dbReference type="InterPro" id="IPR036890">
    <property type="entry name" value="HATPase_C_sf"/>
</dbReference>
<dbReference type="InterPro" id="IPR005467">
    <property type="entry name" value="His_kinase_dom"/>
</dbReference>
<dbReference type="Gene3D" id="3.40.50.2300">
    <property type="match status" value="1"/>
</dbReference>
<dbReference type="SUPFAM" id="SSF47384">
    <property type="entry name" value="Homodimeric domain of signal transducing histidine kinase"/>
    <property type="match status" value="1"/>
</dbReference>
<dbReference type="AlphaFoldDB" id="A0A1Z3N9R3"/>
<dbReference type="CDD" id="cd17546">
    <property type="entry name" value="REC_hyHK_CKI1_RcsC-like"/>
    <property type="match status" value="1"/>
</dbReference>
<comment type="catalytic activity">
    <reaction evidence="1">
        <text>ATP + protein L-histidine = ADP + protein N-phospho-L-histidine.</text>
        <dbReference type="EC" id="2.7.13.3"/>
    </reaction>
</comment>
<dbReference type="EMBL" id="CP020946">
    <property type="protein sequence ID" value="ASD64210.1"/>
    <property type="molecule type" value="Genomic_DNA"/>
</dbReference>
<dbReference type="SMART" id="SM00388">
    <property type="entry name" value="HisKA"/>
    <property type="match status" value="1"/>
</dbReference>
<dbReference type="InterPro" id="IPR004358">
    <property type="entry name" value="Sig_transdc_His_kin-like_C"/>
</dbReference>
<feature type="transmembrane region" description="Helical" evidence="6">
    <location>
        <begin position="151"/>
        <end position="169"/>
    </location>
</feature>
<dbReference type="PANTHER" id="PTHR45339:SF1">
    <property type="entry name" value="HYBRID SIGNAL TRANSDUCTION HISTIDINE KINASE J"/>
    <property type="match status" value="1"/>
</dbReference>
<evidence type="ECO:0000256" key="5">
    <source>
        <dbReference type="PROSITE-ProRule" id="PRU00169"/>
    </source>
</evidence>
<dbReference type="RefSeq" id="WP_088565689.1">
    <property type="nucleotide sequence ID" value="NZ_CP020946.1"/>
</dbReference>
<dbReference type="SUPFAM" id="SSF52172">
    <property type="entry name" value="CheY-like"/>
    <property type="match status" value="1"/>
</dbReference>
<evidence type="ECO:0000256" key="6">
    <source>
        <dbReference type="SAM" id="Phobius"/>
    </source>
</evidence>
<feature type="transmembrane region" description="Helical" evidence="6">
    <location>
        <begin position="101"/>
        <end position="123"/>
    </location>
</feature>
<dbReference type="Pfam" id="PF02518">
    <property type="entry name" value="HATPase_c"/>
    <property type="match status" value="1"/>
</dbReference>
<dbReference type="CDD" id="cd00082">
    <property type="entry name" value="HisKA"/>
    <property type="match status" value="1"/>
</dbReference>
<feature type="domain" description="Histidine kinase" evidence="7">
    <location>
        <begin position="338"/>
        <end position="561"/>
    </location>
</feature>
<evidence type="ECO:0000313" key="10">
    <source>
        <dbReference type="Proteomes" id="UP000197003"/>
    </source>
</evidence>
<dbReference type="Proteomes" id="UP000197003">
    <property type="component" value="Chromosome"/>
</dbReference>
<dbReference type="CDD" id="cd16922">
    <property type="entry name" value="HATPase_EvgS-ArcB-TorS-like"/>
    <property type="match status" value="1"/>
</dbReference>
<keyword evidence="9" id="KW-0418">Kinase</keyword>
<name>A0A1Z3N9R3_BDEBC</name>
<keyword evidence="4" id="KW-0902">Two-component regulatory system</keyword>
<reference evidence="9 10" key="1">
    <citation type="submission" date="2017-04" db="EMBL/GenBank/DDBJ databases">
        <title>Whole genome sequence of Bdellovibrio bacteriovorus strain SSB218315.</title>
        <authorList>
            <person name="Oyedara O."/>
            <person name="Rodriguez-Perez M.A."/>
        </authorList>
    </citation>
    <scope>NUCLEOTIDE SEQUENCE [LARGE SCALE GENOMIC DNA]</scope>
    <source>
        <strain evidence="9 10">SSB218315</strain>
    </source>
</reference>